<gene>
    <name evidence="1" type="ORF">ACFQZ8_12330</name>
</gene>
<dbReference type="SUPFAM" id="SSF53335">
    <property type="entry name" value="S-adenosyl-L-methionine-dependent methyltransferases"/>
    <property type="match status" value="1"/>
</dbReference>
<dbReference type="CDD" id="cd02440">
    <property type="entry name" value="AdoMet_MTases"/>
    <property type="match status" value="1"/>
</dbReference>
<proteinExistence type="predicted"/>
<dbReference type="Pfam" id="PF04672">
    <property type="entry name" value="Methyltransf_19"/>
    <property type="match status" value="1"/>
</dbReference>
<dbReference type="Gene3D" id="3.40.50.150">
    <property type="entry name" value="Vaccinia Virus protein VP39"/>
    <property type="match status" value="1"/>
</dbReference>
<keyword evidence="1" id="KW-0489">Methyltransferase</keyword>
<dbReference type="InterPro" id="IPR006764">
    <property type="entry name" value="SAM_dep_MeTrfase_SAV2177_type"/>
</dbReference>
<sequence length="272" mass="29808">MVGASDGGTRPATAARIYDYYLGGTHNFPADREAAEAMMRVLPLGPQLARTNRAFLGRAVRYLAESGVRQFLDIGSGIPTVGNVHEIVQRVAPDARVVYVDIDPVAVAESLDLLKDNRLATAITGDLREPAAILTHPQVTELLDFDEPIGLLLAAVLHFVPDDDVAYRAVDQLRAALAPGSHLVASHATTDDVRHDQGDLDVAHDIYQHRTETPLGLRSRSRFERFFTGLDLVEPGLVWLPLWRPAPDDPQYFTDDPRRSAGLAAVGRVPRR</sequence>
<accession>A0ABW3A1U0</accession>
<reference evidence="2" key="1">
    <citation type="journal article" date="2019" name="Int. J. Syst. Evol. Microbiol.">
        <title>The Global Catalogue of Microorganisms (GCM) 10K type strain sequencing project: providing services to taxonomists for standard genome sequencing and annotation.</title>
        <authorList>
            <consortium name="The Broad Institute Genomics Platform"/>
            <consortium name="The Broad Institute Genome Sequencing Center for Infectious Disease"/>
            <person name="Wu L."/>
            <person name="Ma J."/>
        </authorList>
    </citation>
    <scope>NUCLEOTIDE SEQUENCE [LARGE SCALE GENOMIC DNA]</scope>
    <source>
        <strain evidence="2">JCM 32148</strain>
    </source>
</reference>
<dbReference type="Proteomes" id="UP001597053">
    <property type="component" value="Unassembled WGS sequence"/>
</dbReference>
<dbReference type="EMBL" id="JBHTHM010000509">
    <property type="protein sequence ID" value="MFD0784693.1"/>
    <property type="molecule type" value="Genomic_DNA"/>
</dbReference>
<dbReference type="InterPro" id="IPR029063">
    <property type="entry name" value="SAM-dependent_MTases_sf"/>
</dbReference>
<keyword evidence="1" id="KW-0808">Transferase</keyword>
<organism evidence="1 2">
    <name type="scientific">Micromonospora azadirachtae</name>
    <dbReference type="NCBI Taxonomy" id="1970735"/>
    <lineage>
        <taxon>Bacteria</taxon>
        <taxon>Bacillati</taxon>
        <taxon>Actinomycetota</taxon>
        <taxon>Actinomycetes</taxon>
        <taxon>Micromonosporales</taxon>
        <taxon>Micromonosporaceae</taxon>
        <taxon>Micromonospora</taxon>
    </lineage>
</organism>
<protein>
    <submittedName>
        <fullName evidence="1">SAM-dependent methyltransferase</fullName>
        <ecNumber evidence="1">2.1.1.-</ecNumber>
    </submittedName>
</protein>
<name>A0ABW3A1U0_9ACTN</name>
<keyword evidence="2" id="KW-1185">Reference proteome</keyword>
<dbReference type="PIRSF" id="PIRSF017393">
    <property type="entry name" value="MTase_SAV2177"/>
    <property type="match status" value="1"/>
</dbReference>
<evidence type="ECO:0000313" key="1">
    <source>
        <dbReference type="EMBL" id="MFD0784693.1"/>
    </source>
</evidence>
<dbReference type="GO" id="GO:0008168">
    <property type="term" value="F:methyltransferase activity"/>
    <property type="evidence" value="ECO:0007669"/>
    <property type="project" value="UniProtKB-KW"/>
</dbReference>
<dbReference type="EC" id="2.1.1.-" evidence="1"/>
<comment type="caution">
    <text evidence="1">The sequence shown here is derived from an EMBL/GenBank/DDBJ whole genome shotgun (WGS) entry which is preliminary data.</text>
</comment>
<evidence type="ECO:0000313" key="2">
    <source>
        <dbReference type="Proteomes" id="UP001597053"/>
    </source>
</evidence>
<dbReference type="GO" id="GO:0032259">
    <property type="term" value="P:methylation"/>
    <property type="evidence" value="ECO:0007669"/>
    <property type="project" value="UniProtKB-KW"/>
</dbReference>